<proteinExistence type="predicted"/>
<name>A0A8S5UA59_9CAUD</name>
<protein>
    <submittedName>
        <fullName evidence="1">XdhC</fullName>
    </submittedName>
</protein>
<reference evidence="1" key="1">
    <citation type="journal article" date="2021" name="Proc. Natl. Acad. Sci. U.S.A.">
        <title>A Catalog of Tens of Thousands of Viruses from Human Metagenomes Reveals Hidden Associations with Chronic Diseases.</title>
        <authorList>
            <person name="Tisza M.J."/>
            <person name="Buck C.B."/>
        </authorList>
    </citation>
    <scope>NUCLEOTIDE SEQUENCE</scope>
    <source>
        <strain evidence="1">CtNrE4</strain>
    </source>
</reference>
<dbReference type="EMBL" id="BK016050">
    <property type="protein sequence ID" value="DAF91331.1"/>
    <property type="molecule type" value="Genomic_DNA"/>
</dbReference>
<sequence>MNPFQLIGMLQQAQNPVGMIQQMAGTDPLMGRAMQMGQGKNPDEMKAIVRNLARQKGWSDEQLGQFLSPFGLKL</sequence>
<organism evidence="1">
    <name type="scientific">Myoviridae sp. ctNrE4</name>
    <dbReference type="NCBI Taxonomy" id="2825092"/>
    <lineage>
        <taxon>Viruses</taxon>
        <taxon>Duplodnaviria</taxon>
        <taxon>Heunggongvirae</taxon>
        <taxon>Uroviricota</taxon>
        <taxon>Caudoviricetes</taxon>
    </lineage>
</organism>
<evidence type="ECO:0000313" key="1">
    <source>
        <dbReference type="EMBL" id="DAF91331.1"/>
    </source>
</evidence>
<accession>A0A8S5UA59</accession>